<dbReference type="GO" id="GO:0005615">
    <property type="term" value="C:extracellular space"/>
    <property type="evidence" value="ECO:0007669"/>
    <property type="project" value="TreeGrafter"/>
</dbReference>
<dbReference type="PROSITE" id="PS01241">
    <property type="entry name" value="LINK_1"/>
    <property type="match status" value="1"/>
</dbReference>
<keyword evidence="4 5" id="KW-1015">Disulfide bond</keyword>
<sequence length="101" mass="11520">YFKFVYISVWKIYHLCQLLLQIDWEVFHVGSAEGFTLNEAASSCQEHNAVLASIGELYAAWKMGFDKCRAGWLADKSVRYPINSPCPECEAPPPFHQHIPC</sequence>
<evidence type="ECO:0000313" key="8">
    <source>
        <dbReference type="Proteomes" id="UP000261660"/>
    </source>
</evidence>
<dbReference type="Pfam" id="PF00193">
    <property type="entry name" value="Xlink"/>
    <property type="match status" value="1"/>
</dbReference>
<dbReference type="InParanoid" id="A0A3Q3FL20"/>
<accession>A0A3Q3FL20</accession>
<evidence type="ECO:0000256" key="1">
    <source>
        <dbReference type="ARBA" id="ARBA00004613"/>
    </source>
</evidence>
<feature type="domain" description="Link" evidence="6">
    <location>
        <begin position="25"/>
        <end position="101"/>
    </location>
</feature>
<dbReference type="InterPro" id="IPR050691">
    <property type="entry name" value="Hyaluronan_bind_Proteoglycan"/>
</dbReference>
<dbReference type="AlphaFoldDB" id="A0A3Q3FL20"/>
<proteinExistence type="predicted"/>
<reference evidence="7" key="2">
    <citation type="submission" date="2025-09" db="UniProtKB">
        <authorList>
            <consortium name="Ensembl"/>
        </authorList>
    </citation>
    <scope>IDENTIFICATION</scope>
</reference>
<comment type="caution">
    <text evidence="5">Lacks conserved residue(s) required for the propagation of feature annotation.</text>
</comment>
<dbReference type="InterPro" id="IPR000538">
    <property type="entry name" value="Link_dom"/>
</dbReference>
<dbReference type="PROSITE" id="PS50963">
    <property type="entry name" value="LINK_2"/>
    <property type="match status" value="1"/>
</dbReference>
<evidence type="ECO:0000256" key="3">
    <source>
        <dbReference type="ARBA" id="ARBA00022737"/>
    </source>
</evidence>
<evidence type="ECO:0000313" key="7">
    <source>
        <dbReference type="Ensembl" id="ENSLBEP00000020189.1"/>
    </source>
</evidence>
<evidence type="ECO:0000256" key="4">
    <source>
        <dbReference type="ARBA" id="ARBA00023157"/>
    </source>
</evidence>
<dbReference type="GO" id="GO:0072534">
    <property type="term" value="C:perineuronal net"/>
    <property type="evidence" value="ECO:0007669"/>
    <property type="project" value="TreeGrafter"/>
</dbReference>
<evidence type="ECO:0000256" key="5">
    <source>
        <dbReference type="PROSITE-ProRule" id="PRU00323"/>
    </source>
</evidence>
<dbReference type="STRING" id="56723.ENSLBEP00000020189"/>
<dbReference type="InterPro" id="IPR016187">
    <property type="entry name" value="CTDL_fold"/>
</dbReference>
<dbReference type="GO" id="GO:0010001">
    <property type="term" value="P:glial cell differentiation"/>
    <property type="evidence" value="ECO:0007669"/>
    <property type="project" value="TreeGrafter"/>
</dbReference>
<dbReference type="SUPFAM" id="SSF56436">
    <property type="entry name" value="C-type lectin-like"/>
    <property type="match status" value="1"/>
</dbReference>
<keyword evidence="2" id="KW-0964">Secreted</keyword>
<keyword evidence="3" id="KW-0677">Repeat</keyword>
<dbReference type="Gene3D" id="3.10.100.10">
    <property type="entry name" value="Mannose-Binding Protein A, subunit A"/>
    <property type="match status" value="1"/>
</dbReference>
<evidence type="ECO:0000256" key="2">
    <source>
        <dbReference type="ARBA" id="ARBA00022525"/>
    </source>
</evidence>
<dbReference type="GO" id="GO:0002052">
    <property type="term" value="P:positive regulation of neuroblast proliferation"/>
    <property type="evidence" value="ECO:0007669"/>
    <property type="project" value="TreeGrafter"/>
</dbReference>
<dbReference type="Proteomes" id="UP000261660">
    <property type="component" value="Unplaced"/>
</dbReference>
<comment type="subcellular location">
    <subcellularLocation>
        <location evidence="1">Secreted</location>
    </subcellularLocation>
</comment>
<dbReference type="Ensembl" id="ENSLBET00000021271.1">
    <property type="protein sequence ID" value="ENSLBEP00000020189.1"/>
    <property type="gene ID" value="ENSLBEG00000015508.1"/>
</dbReference>
<dbReference type="InterPro" id="IPR016186">
    <property type="entry name" value="C-type_lectin-like/link_sf"/>
</dbReference>
<name>A0A3Q3FL20_9LABR</name>
<dbReference type="SMART" id="SM00445">
    <property type="entry name" value="LINK"/>
    <property type="match status" value="1"/>
</dbReference>
<protein>
    <recommendedName>
        <fullName evidence="6">Link domain-containing protein</fullName>
    </recommendedName>
</protein>
<dbReference type="GO" id="GO:0005540">
    <property type="term" value="F:hyaluronic acid binding"/>
    <property type="evidence" value="ECO:0007669"/>
    <property type="project" value="InterPro"/>
</dbReference>
<dbReference type="GO" id="GO:0007155">
    <property type="term" value="P:cell adhesion"/>
    <property type="evidence" value="ECO:0007669"/>
    <property type="project" value="InterPro"/>
</dbReference>
<reference evidence="7" key="1">
    <citation type="submission" date="2025-08" db="UniProtKB">
        <authorList>
            <consortium name="Ensembl"/>
        </authorList>
    </citation>
    <scope>IDENTIFICATION</scope>
</reference>
<dbReference type="PANTHER" id="PTHR22804">
    <property type="entry name" value="AGGRECAN/VERSICAN PROTEOGLYCAN"/>
    <property type="match status" value="1"/>
</dbReference>
<feature type="disulfide bond" evidence="5">
    <location>
        <begin position="68"/>
        <end position="89"/>
    </location>
</feature>
<dbReference type="PANTHER" id="PTHR22804:SF54">
    <property type="match status" value="1"/>
</dbReference>
<organism evidence="7 8">
    <name type="scientific">Labrus bergylta</name>
    <name type="common">ballan wrasse</name>
    <dbReference type="NCBI Taxonomy" id="56723"/>
    <lineage>
        <taxon>Eukaryota</taxon>
        <taxon>Metazoa</taxon>
        <taxon>Chordata</taxon>
        <taxon>Craniata</taxon>
        <taxon>Vertebrata</taxon>
        <taxon>Euteleostomi</taxon>
        <taxon>Actinopterygii</taxon>
        <taxon>Neopterygii</taxon>
        <taxon>Teleostei</taxon>
        <taxon>Neoteleostei</taxon>
        <taxon>Acanthomorphata</taxon>
        <taxon>Eupercaria</taxon>
        <taxon>Labriformes</taxon>
        <taxon>Labridae</taxon>
        <taxon>Labrus</taxon>
    </lineage>
</organism>
<keyword evidence="8" id="KW-1185">Reference proteome</keyword>
<dbReference type="PRINTS" id="PR01265">
    <property type="entry name" value="LINKMODULE"/>
</dbReference>
<dbReference type="GeneTree" id="ENSGT00940000155971"/>
<dbReference type="GO" id="GO:0045202">
    <property type="term" value="C:synapse"/>
    <property type="evidence" value="ECO:0007669"/>
    <property type="project" value="TreeGrafter"/>
</dbReference>
<evidence type="ECO:0000259" key="6">
    <source>
        <dbReference type="PROSITE" id="PS50963"/>
    </source>
</evidence>